<organism evidence="1 2">
    <name type="scientific">Hypholoma sublateritium (strain FD-334 SS-4)</name>
    <dbReference type="NCBI Taxonomy" id="945553"/>
    <lineage>
        <taxon>Eukaryota</taxon>
        <taxon>Fungi</taxon>
        <taxon>Dikarya</taxon>
        <taxon>Basidiomycota</taxon>
        <taxon>Agaricomycotina</taxon>
        <taxon>Agaricomycetes</taxon>
        <taxon>Agaricomycetidae</taxon>
        <taxon>Agaricales</taxon>
        <taxon>Agaricineae</taxon>
        <taxon>Strophariaceae</taxon>
        <taxon>Hypholoma</taxon>
    </lineage>
</organism>
<dbReference type="PROSITE" id="PS00018">
    <property type="entry name" value="EF_HAND_1"/>
    <property type="match status" value="1"/>
</dbReference>
<accession>A0A0D2NFL3</accession>
<evidence type="ECO:0000313" key="2">
    <source>
        <dbReference type="Proteomes" id="UP000054270"/>
    </source>
</evidence>
<proteinExistence type="predicted"/>
<keyword evidence="2" id="KW-1185">Reference proteome</keyword>
<dbReference type="InterPro" id="IPR018247">
    <property type="entry name" value="EF_Hand_1_Ca_BS"/>
</dbReference>
<dbReference type="AlphaFoldDB" id="A0A0D2NFL3"/>
<dbReference type="OMA" id="PENIAYH"/>
<dbReference type="OrthoDB" id="2122982at2759"/>
<evidence type="ECO:0008006" key="3">
    <source>
        <dbReference type="Google" id="ProtNLM"/>
    </source>
</evidence>
<name>A0A0D2NFL3_HYPSF</name>
<reference evidence="2" key="1">
    <citation type="submission" date="2014-04" db="EMBL/GenBank/DDBJ databases">
        <title>Evolutionary Origins and Diversification of the Mycorrhizal Mutualists.</title>
        <authorList>
            <consortium name="DOE Joint Genome Institute"/>
            <consortium name="Mycorrhizal Genomics Consortium"/>
            <person name="Kohler A."/>
            <person name="Kuo A."/>
            <person name="Nagy L.G."/>
            <person name="Floudas D."/>
            <person name="Copeland A."/>
            <person name="Barry K.W."/>
            <person name="Cichocki N."/>
            <person name="Veneault-Fourrey C."/>
            <person name="LaButti K."/>
            <person name="Lindquist E.A."/>
            <person name="Lipzen A."/>
            <person name="Lundell T."/>
            <person name="Morin E."/>
            <person name="Murat C."/>
            <person name="Riley R."/>
            <person name="Ohm R."/>
            <person name="Sun H."/>
            <person name="Tunlid A."/>
            <person name="Henrissat B."/>
            <person name="Grigoriev I.V."/>
            <person name="Hibbett D.S."/>
            <person name="Martin F."/>
        </authorList>
    </citation>
    <scope>NUCLEOTIDE SEQUENCE [LARGE SCALE GENOMIC DNA]</scope>
    <source>
        <strain evidence="2">FD-334 SS-4</strain>
    </source>
</reference>
<protein>
    <recommendedName>
        <fullName evidence="3">EF-hand domain-containing protein</fullName>
    </recommendedName>
</protein>
<gene>
    <name evidence="1" type="ORF">HYPSUDRAFT_58773</name>
</gene>
<dbReference type="EMBL" id="KN817643">
    <property type="protein sequence ID" value="KJA15486.1"/>
    <property type="molecule type" value="Genomic_DNA"/>
</dbReference>
<dbReference type="Proteomes" id="UP000054270">
    <property type="component" value="Unassembled WGS sequence"/>
</dbReference>
<dbReference type="STRING" id="945553.A0A0D2NFL3"/>
<sequence length="1015" mass="116702">MEKLDTMDHLSRNFDPYHPFQLLQEVCEANSHIIGRKTRDLNDTRGDFHNDIEEAFGNFAEVLQTTVKGLQILRQAHPFVDAAVSAFILVITIDLTRKENDRKVTVLKLAMHDLILVFFERHQLDIKECGSACDAFLKKSFLSKTIRALQYESRFADFSARFKEHKCSLVSAFTLHTSVGIDSLHNKFDQQHSEVKRIQDRCAAMDLFHKLDTPREKDVKNFIEDNGGVKECLGNDELLEELIRKSGESLSKISGWDNSKRPDDLPSIRKKLFKELTEDIEDLFSRNASHFERKLEIQQRQLSEAIEAGTEKITHILLSGSYDRINHTDLQTIWKDMGWKGSVKARHFVLALQDYYTDKINSMVSENLGGGRRQSGMPILAQRKDLLSFRQQNNKWTLAYINAAYVQPILEAFDDDGTGFISIKEVNNFTESCPKGWSLPHWIAYWAVGWQANVSLYKNKIYSLIQTMFQTLEHVHSSNKRAVDEYLCQRVFWRIELLLRATRSINPNIMSDSPDLIRMTESYAASEEEKLTRNLEGVGYYLDTATTVTLVTGEGRIERVVDYRIQNLEAIFKQTHLDVQSRLGNFAFGMFQLSYGDIKRTPSQNSFSSWANENELIQMGKAPLTLDEISKILSCVDLSILKYGIQDGFQSTDFSEFETSRLRHISHPLQGTWSGISSRTHGQEIITYIVRISLRLSVDNESLLAKGEDFLNTFDAEGKANQTLMGYKFYLALLDDDGANTTATGFLNHDQDIITMSWSNRRKEQHSDDPFYKQFALRRTSPSLLRYRYTPQQFAEDRVRSRWAFACNAALHLAQEKLWSRCFLEARFAERRRFVELTTRSLSVGLGLTPQNPLNIAEASELEYLRQQLDPSEARFYQAISEFQIQKLPWHAWGCDWCDHRITYSGMLCLQCLSDDLSDNIHLCAACIDKSPTARGFTHNTSHNMIKVEETLHDFYFAHVVEAARNTVDRVKGLLETNEEAREDTLQRGGDEDNLFLFLLQQTSVGALLGLRYLR</sequence>
<evidence type="ECO:0000313" key="1">
    <source>
        <dbReference type="EMBL" id="KJA15486.1"/>
    </source>
</evidence>